<feature type="region of interest" description="Disordered" evidence="1">
    <location>
        <begin position="39"/>
        <end position="169"/>
    </location>
</feature>
<keyword evidence="2" id="KW-0732">Signal</keyword>
<feature type="compositionally biased region" description="Basic and acidic residues" evidence="1">
    <location>
        <begin position="151"/>
        <end position="169"/>
    </location>
</feature>
<dbReference type="EMBL" id="CAJVRL010000025">
    <property type="protein sequence ID" value="CAG8949924.1"/>
    <property type="molecule type" value="Genomic_DNA"/>
</dbReference>
<evidence type="ECO:0000313" key="3">
    <source>
        <dbReference type="EMBL" id="CAG8949924.1"/>
    </source>
</evidence>
<proteinExistence type="predicted"/>
<protein>
    <submittedName>
        <fullName evidence="3">Uncharacterized protein</fullName>
    </submittedName>
</protein>
<accession>A0A9N9PF47</accession>
<name>A0A9N9PF47_9HELO</name>
<feature type="region of interest" description="Disordered" evidence="1">
    <location>
        <begin position="220"/>
        <end position="249"/>
    </location>
</feature>
<feature type="signal peptide" evidence="2">
    <location>
        <begin position="1"/>
        <end position="19"/>
    </location>
</feature>
<feature type="compositionally biased region" description="Basic and acidic residues" evidence="1">
    <location>
        <begin position="88"/>
        <end position="102"/>
    </location>
</feature>
<comment type="caution">
    <text evidence="3">The sequence shown here is derived from an EMBL/GenBank/DDBJ whole genome shotgun (WGS) entry which is preliminary data.</text>
</comment>
<dbReference type="AlphaFoldDB" id="A0A9N9PF47"/>
<gene>
    <name evidence="3" type="ORF">HYFRA_00004254</name>
</gene>
<organism evidence="3 4">
    <name type="scientific">Hymenoscyphus fraxineus</name>
    <dbReference type="NCBI Taxonomy" id="746836"/>
    <lineage>
        <taxon>Eukaryota</taxon>
        <taxon>Fungi</taxon>
        <taxon>Dikarya</taxon>
        <taxon>Ascomycota</taxon>
        <taxon>Pezizomycotina</taxon>
        <taxon>Leotiomycetes</taxon>
        <taxon>Helotiales</taxon>
        <taxon>Helotiaceae</taxon>
        <taxon>Hymenoscyphus</taxon>
    </lineage>
</organism>
<evidence type="ECO:0000256" key="1">
    <source>
        <dbReference type="SAM" id="MobiDB-lite"/>
    </source>
</evidence>
<evidence type="ECO:0000256" key="2">
    <source>
        <dbReference type="SAM" id="SignalP"/>
    </source>
</evidence>
<dbReference type="OrthoDB" id="10515013at2759"/>
<feature type="chain" id="PRO_5040371306" evidence="2">
    <location>
        <begin position="20"/>
        <end position="249"/>
    </location>
</feature>
<reference evidence="3" key="1">
    <citation type="submission" date="2021-07" db="EMBL/GenBank/DDBJ databases">
        <authorList>
            <person name="Durling M."/>
        </authorList>
    </citation>
    <scope>NUCLEOTIDE SEQUENCE</scope>
</reference>
<keyword evidence="4" id="KW-1185">Reference proteome</keyword>
<feature type="compositionally biased region" description="Pro residues" evidence="1">
    <location>
        <begin position="132"/>
        <end position="144"/>
    </location>
</feature>
<sequence length="249" mass="26715">MLAPNLLAVSGLLLTLVAAAPTSGVVGLENPQPLAERAVLKISKTPKKKSKEPDDDDYGNTWGAGGLPRPLPPPPSAPPIPNLRRPQGLKERSVEPLAERAVLKISKTPKKKGKEPDDDDYGNTWGAGGLPRPLPPPPSAPPIPNLRRPQGLKERSVETAPKDAGDVESLEKRGLLDGVLAAGLHTTSPKAKRDALFPESLEKRQNFIAGLRNAYKNWRARKQSPPGAAQPPRWVNFAGGDRVRRPGGF</sequence>
<dbReference type="Proteomes" id="UP000696280">
    <property type="component" value="Unassembled WGS sequence"/>
</dbReference>
<evidence type="ECO:0000313" key="4">
    <source>
        <dbReference type="Proteomes" id="UP000696280"/>
    </source>
</evidence>
<feature type="compositionally biased region" description="Pro residues" evidence="1">
    <location>
        <begin position="69"/>
        <end position="81"/>
    </location>
</feature>